<accession>A0ABR0JS77</accession>
<dbReference type="Proteomes" id="UP001345691">
    <property type="component" value="Unassembled WGS sequence"/>
</dbReference>
<feature type="compositionally biased region" description="Acidic residues" evidence="1">
    <location>
        <begin position="505"/>
        <end position="529"/>
    </location>
</feature>
<feature type="domain" description="F-box" evidence="2">
    <location>
        <begin position="1"/>
        <end position="44"/>
    </location>
</feature>
<proteinExistence type="predicted"/>
<keyword evidence="4" id="KW-1185">Reference proteome</keyword>
<gene>
    <name evidence="3" type="ORF">LTR69_000412</name>
</gene>
<name>A0ABR0JS77_9EURO</name>
<organism evidence="3 4">
    <name type="scientific">Exophiala sideris</name>
    <dbReference type="NCBI Taxonomy" id="1016849"/>
    <lineage>
        <taxon>Eukaryota</taxon>
        <taxon>Fungi</taxon>
        <taxon>Dikarya</taxon>
        <taxon>Ascomycota</taxon>
        <taxon>Pezizomycotina</taxon>
        <taxon>Eurotiomycetes</taxon>
        <taxon>Chaetothyriomycetidae</taxon>
        <taxon>Chaetothyriales</taxon>
        <taxon>Herpotrichiellaceae</taxon>
        <taxon>Exophiala</taxon>
    </lineage>
</organism>
<evidence type="ECO:0000259" key="2">
    <source>
        <dbReference type="PROSITE" id="PS50181"/>
    </source>
</evidence>
<dbReference type="InterPro" id="IPR001810">
    <property type="entry name" value="F-box_dom"/>
</dbReference>
<feature type="region of interest" description="Disordered" evidence="1">
    <location>
        <begin position="493"/>
        <end position="556"/>
    </location>
</feature>
<dbReference type="EMBL" id="JAVRRF010000001">
    <property type="protein sequence ID" value="KAK5068294.1"/>
    <property type="molecule type" value="Genomic_DNA"/>
</dbReference>
<dbReference type="PROSITE" id="PS50181">
    <property type="entry name" value="FBOX"/>
    <property type="match status" value="1"/>
</dbReference>
<protein>
    <recommendedName>
        <fullName evidence="2">F-box domain-containing protein</fullName>
    </recommendedName>
</protein>
<evidence type="ECO:0000256" key="1">
    <source>
        <dbReference type="SAM" id="MobiDB-lite"/>
    </source>
</evidence>
<sequence length="556" mass="63664">MLDSLPQETLGQVILNLGPPDLKHLRLVNRTLEHKVVPALFRKVSVSLLTVNNLRDIAQDSEISNYVEELWYREMDFSGIATVPGTDQYDDIQNLKDTIAQYIALSKNLRLTPQMTLCPPREPLHQRPLAGFGIEDEEAEGTTKDYDEGNRILNQFERDIPHVIGSYNRKAALQRSGYLHQAFAFAFKRLPNLRRIVSAEPVDGVATGYLALEDDVRLRWLHEDIFPVTDAALHTIFRPWQVAWPGHGFIGIWQALNEPRLHPNIHHLEIKRDEDLFLKRGIPISWMDSGLGGKATGGAFSYLRSLKLCLEVPLAVHPWSQNFVAALANAQYLRELEISLTSSHGHGHPGMRLTDILPMTTLPNLHSVTLEDFQFSMQEISEWLFKQPKLRNLSLKRPVLNGYWAMLVELWSARTQFVLESFILKDPFDYEVQEERDDPAGCRVPARIPENALVQYINYGGVNPVQHRRWRRFDEPMNSDDDIDHELSDFSDMSEWLSDDHPDPVEDPDGPEFDEDYDFDAEDDSDVDMDVAWREADEDDNDDSGEDVDAEMVDSD</sequence>
<reference evidence="3 4" key="1">
    <citation type="submission" date="2023-08" db="EMBL/GenBank/DDBJ databases">
        <title>Black Yeasts Isolated from many extreme environments.</title>
        <authorList>
            <person name="Coleine C."/>
            <person name="Stajich J.E."/>
            <person name="Selbmann L."/>
        </authorList>
    </citation>
    <scope>NUCLEOTIDE SEQUENCE [LARGE SCALE GENOMIC DNA]</scope>
    <source>
        <strain evidence="3 4">CCFEE 6328</strain>
    </source>
</reference>
<evidence type="ECO:0000313" key="4">
    <source>
        <dbReference type="Proteomes" id="UP001345691"/>
    </source>
</evidence>
<comment type="caution">
    <text evidence="3">The sequence shown here is derived from an EMBL/GenBank/DDBJ whole genome shotgun (WGS) entry which is preliminary data.</text>
</comment>
<evidence type="ECO:0000313" key="3">
    <source>
        <dbReference type="EMBL" id="KAK5068294.1"/>
    </source>
</evidence>
<feature type="compositionally biased region" description="Acidic residues" evidence="1">
    <location>
        <begin position="536"/>
        <end position="556"/>
    </location>
</feature>